<dbReference type="SUPFAM" id="SSF51182">
    <property type="entry name" value="RmlC-like cupins"/>
    <property type="match status" value="1"/>
</dbReference>
<dbReference type="InterPro" id="IPR014710">
    <property type="entry name" value="RmlC-like_jellyroll"/>
</dbReference>
<feature type="domain" description="Cupin type-2" evidence="1">
    <location>
        <begin position="32"/>
        <end position="93"/>
    </location>
</feature>
<evidence type="ECO:0000259" key="1">
    <source>
        <dbReference type="Pfam" id="PF07883"/>
    </source>
</evidence>
<sequence>MPFCNLNSRDELEVAPNAMTKTFWGENMLLSLIKLEPHTEVPTHRHPHEQVGIVLEGEVQLWIGDEKRLLKSGDCFIVPSNIDHGANTEDSHTLIADIFSPLREEFIY</sequence>
<organism evidence="2">
    <name type="scientific">marine metagenome</name>
    <dbReference type="NCBI Taxonomy" id="408172"/>
    <lineage>
        <taxon>unclassified sequences</taxon>
        <taxon>metagenomes</taxon>
        <taxon>ecological metagenomes</taxon>
    </lineage>
</organism>
<dbReference type="AlphaFoldDB" id="A0A383EQQ9"/>
<dbReference type="CDD" id="cd02238">
    <property type="entry name" value="cupin_KdgF"/>
    <property type="match status" value="1"/>
</dbReference>
<dbReference type="PANTHER" id="PTHR40112">
    <property type="entry name" value="H2HPP ISOMERASE"/>
    <property type="match status" value="1"/>
</dbReference>
<dbReference type="EMBL" id="UINC01228065">
    <property type="protein sequence ID" value="SVE59226.1"/>
    <property type="molecule type" value="Genomic_DNA"/>
</dbReference>
<evidence type="ECO:0000313" key="2">
    <source>
        <dbReference type="EMBL" id="SVE59226.1"/>
    </source>
</evidence>
<dbReference type="InterPro" id="IPR013096">
    <property type="entry name" value="Cupin_2"/>
</dbReference>
<dbReference type="PANTHER" id="PTHR40112:SF1">
    <property type="entry name" value="H2HPP ISOMERASE"/>
    <property type="match status" value="1"/>
</dbReference>
<accession>A0A383EQQ9</accession>
<protein>
    <recommendedName>
        <fullName evidence="1">Cupin type-2 domain-containing protein</fullName>
    </recommendedName>
</protein>
<dbReference type="InterPro" id="IPR011051">
    <property type="entry name" value="RmlC_Cupin_sf"/>
</dbReference>
<dbReference type="InterPro" id="IPR052535">
    <property type="entry name" value="Bacilysin_H2HPP_isomerase"/>
</dbReference>
<dbReference type="Gene3D" id="2.60.120.10">
    <property type="entry name" value="Jelly Rolls"/>
    <property type="match status" value="1"/>
</dbReference>
<reference evidence="2" key="1">
    <citation type="submission" date="2018-05" db="EMBL/GenBank/DDBJ databases">
        <authorList>
            <person name="Lanie J.A."/>
            <person name="Ng W.-L."/>
            <person name="Kazmierczak K.M."/>
            <person name="Andrzejewski T.M."/>
            <person name="Davidsen T.M."/>
            <person name="Wayne K.J."/>
            <person name="Tettelin H."/>
            <person name="Glass J.I."/>
            <person name="Rusch D."/>
            <person name="Podicherti R."/>
            <person name="Tsui H.-C.T."/>
            <person name="Winkler M.E."/>
        </authorList>
    </citation>
    <scope>NUCLEOTIDE SEQUENCE</scope>
</reference>
<dbReference type="Pfam" id="PF07883">
    <property type="entry name" value="Cupin_2"/>
    <property type="match status" value="1"/>
</dbReference>
<proteinExistence type="predicted"/>
<gene>
    <name evidence="2" type="ORF">METZ01_LOCUS512080</name>
</gene>
<name>A0A383EQQ9_9ZZZZ</name>